<proteinExistence type="predicted"/>
<accession>A0ABC9PZN0</accession>
<name>A0ABC9PZN0_STAA5</name>
<reference evidence="1 2" key="1">
    <citation type="journal article" date="2012" name="MBio">
        <title>Identification of a highly transmissible animal-independent Staphylococcus aureus ST398 clone with distinct genomic and cell adhesion properties.</title>
        <authorList>
            <person name="Uhlemann A.C."/>
            <person name="Porcella S.F."/>
            <person name="Trivedi S."/>
            <person name="Sullivan S.B."/>
            <person name="Hafer C."/>
            <person name="Kennedy A.D."/>
            <person name="Barbian K.D."/>
            <person name="McCarthy A.J."/>
            <person name="Street C."/>
            <person name="Hirschberg D.L."/>
            <person name="Lipkin W.I."/>
            <person name="Lindsay J.A."/>
            <person name="DeLeo F.R."/>
            <person name="Lowy F.D."/>
        </authorList>
    </citation>
    <scope>NUCLEOTIDE SEQUENCE [LARGE SCALE GENOMIC DNA]</scope>
    <source>
        <strain evidence="1 2">DR10</strain>
    </source>
</reference>
<evidence type="ECO:0000313" key="1">
    <source>
        <dbReference type="EMBL" id="EIA13877.1"/>
    </source>
</evidence>
<gene>
    <name evidence="1" type="ORF">ST398NM02_2821</name>
</gene>
<evidence type="ECO:0000313" key="2">
    <source>
        <dbReference type="Proteomes" id="UP000003093"/>
    </source>
</evidence>
<dbReference type="EMBL" id="AIDT01000010">
    <property type="protein sequence ID" value="EIA13877.1"/>
    <property type="molecule type" value="Genomic_DNA"/>
</dbReference>
<protein>
    <submittedName>
        <fullName evidence="1">Uncharacterized protein</fullName>
    </submittedName>
</protein>
<dbReference type="AlphaFoldDB" id="A0ABC9PZN0"/>
<comment type="caution">
    <text evidence="1">The sequence shown here is derived from an EMBL/GenBank/DDBJ whole genome shotgun (WGS) entry which is preliminary data.</text>
</comment>
<sequence>MHHFQDIEMSLLQTSKYFPLTLLRKTKEAKQ</sequence>
<organism evidence="1 2">
    <name type="scientific">Staphylococcus aureus subsp. aureus DR10</name>
    <dbReference type="NCBI Taxonomy" id="1155079"/>
    <lineage>
        <taxon>Bacteria</taxon>
        <taxon>Bacillati</taxon>
        <taxon>Bacillota</taxon>
        <taxon>Bacilli</taxon>
        <taxon>Bacillales</taxon>
        <taxon>Staphylococcaceae</taxon>
        <taxon>Staphylococcus</taxon>
    </lineage>
</organism>
<dbReference type="Proteomes" id="UP000003093">
    <property type="component" value="Unassembled WGS sequence"/>
</dbReference>